<dbReference type="Proteomes" id="UP000092661">
    <property type="component" value="Chromosome"/>
</dbReference>
<gene>
    <name evidence="2" type="ORF">A1A1_00485</name>
    <name evidence="1" type="ORF">BBH88_01675</name>
</gene>
<name>A0A1C7DC98_9BACL</name>
<dbReference type="Pfam" id="PF11964">
    <property type="entry name" value="SpoIIAA-like"/>
    <property type="match status" value="1"/>
</dbReference>
<reference evidence="2 3" key="1">
    <citation type="journal article" date="2012" name="J. Bacteriol.">
        <title>Genome Sequence of the Antarctic Psychrophile Bacterium Planococcus antarcticus DSM 14505.</title>
        <authorList>
            <person name="Margolles A."/>
            <person name="Gueimonde M."/>
            <person name="Sanchez B."/>
        </authorList>
    </citation>
    <scope>NUCLEOTIDE SEQUENCE [LARGE SCALE GENOMIC DNA]</scope>
    <source>
        <strain evidence="2 3">DSM 14505</strain>
    </source>
</reference>
<dbReference type="RefSeq" id="WP_006828127.1">
    <property type="nucleotide sequence ID" value="NZ_AJYB01000002.1"/>
</dbReference>
<evidence type="ECO:0000313" key="2">
    <source>
        <dbReference type="EMBL" id="EIM08529.1"/>
    </source>
</evidence>
<dbReference type="Proteomes" id="UP000004725">
    <property type="component" value="Unassembled WGS sequence"/>
</dbReference>
<dbReference type="Gene3D" id="3.40.50.10600">
    <property type="entry name" value="SpoIIaa-like domains"/>
    <property type="match status" value="1"/>
</dbReference>
<dbReference type="InterPro" id="IPR038396">
    <property type="entry name" value="SpoIIAA-like_sf"/>
</dbReference>
<sequence length="118" mass="13773">MLSFIPSQDLQTIAFEVSGTVTKEDLRKLEQAIKEQFPGDQQFNAFAIMQQVEMPTIKALLEEAKIDSKHWSQYNKLAIISERNFLEKMTELSDLLPGIKAEHFHMEEMEQAWSWIKQ</sequence>
<keyword evidence="4" id="KW-1185">Reference proteome</keyword>
<dbReference type="EMBL" id="AJYB01000002">
    <property type="protein sequence ID" value="EIM08529.1"/>
    <property type="molecule type" value="Genomic_DNA"/>
</dbReference>
<dbReference type="AlphaFoldDB" id="A0A1C7DC98"/>
<dbReference type="InterPro" id="IPR036513">
    <property type="entry name" value="STAS_dom_sf"/>
</dbReference>
<proteinExistence type="predicted"/>
<accession>A0A1C7DC98</accession>
<evidence type="ECO:0008006" key="5">
    <source>
        <dbReference type="Google" id="ProtNLM"/>
    </source>
</evidence>
<reference evidence="1" key="3">
    <citation type="submission" date="2016-10" db="EMBL/GenBank/DDBJ databases">
        <authorList>
            <person name="See-Too W.S."/>
        </authorList>
    </citation>
    <scope>NUCLEOTIDE SEQUENCE</scope>
    <source>
        <strain evidence="1">DSM 14505</strain>
    </source>
</reference>
<dbReference type="SUPFAM" id="SSF52091">
    <property type="entry name" value="SpoIIaa-like"/>
    <property type="match status" value="1"/>
</dbReference>
<dbReference type="InterPro" id="IPR021866">
    <property type="entry name" value="SpoIIAA-like"/>
</dbReference>
<evidence type="ECO:0000313" key="3">
    <source>
        <dbReference type="Proteomes" id="UP000004725"/>
    </source>
</evidence>
<reference evidence="4" key="2">
    <citation type="submission" date="2016-07" db="EMBL/GenBank/DDBJ databases">
        <authorList>
            <person name="See-Too W.S."/>
        </authorList>
    </citation>
    <scope>NUCLEOTIDE SEQUENCE [LARGE SCALE GENOMIC DNA]</scope>
    <source>
        <strain evidence="4">DSM 14505</strain>
    </source>
</reference>
<dbReference type="KEGG" id="pana:BBH88_01675"/>
<dbReference type="eggNOG" id="ENOG5033IRC">
    <property type="taxonomic scope" value="Bacteria"/>
</dbReference>
<organism evidence="2 3">
    <name type="scientific">Planococcus antarcticus DSM 14505</name>
    <dbReference type="NCBI Taxonomy" id="1185653"/>
    <lineage>
        <taxon>Bacteria</taxon>
        <taxon>Bacillati</taxon>
        <taxon>Bacillota</taxon>
        <taxon>Bacilli</taxon>
        <taxon>Bacillales</taxon>
        <taxon>Caryophanaceae</taxon>
        <taxon>Planococcus</taxon>
    </lineage>
</organism>
<protein>
    <recommendedName>
        <fullName evidence="5">STAS/SEC14 domain-containing protein</fullName>
    </recommendedName>
</protein>
<dbReference type="EMBL" id="CP016534">
    <property type="protein sequence ID" value="ANU09129.1"/>
    <property type="molecule type" value="Genomic_DNA"/>
</dbReference>
<evidence type="ECO:0000313" key="4">
    <source>
        <dbReference type="Proteomes" id="UP000092661"/>
    </source>
</evidence>
<evidence type="ECO:0000313" key="1">
    <source>
        <dbReference type="EMBL" id="ANU09129.1"/>
    </source>
</evidence>